<accession>A0A1B8QD07</accession>
<evidence type="ECO:0000313" key="6">
    <source>
        <dbReference type="Proteomes" id="UP000092616"/>
    </source>
</evidence>
<evidence type="ECO:0000256" key="2">
    <source>
        <dbReference type="ARBA" id="ARBA00023118"/>
    </source>
</evidence>
<evidence type="ECO:0000313" key="7">
    <source>
        <dbReference type="Proteomes" id="UP000255193"/>
    </source>
</evidence>
<sequence length="559" mass="62883">MKYAYLFEARGIQRFLFATGKLKDMIAGSELIDYICSEKGYVNQVLEALHLKDTVKTPRIAGGVFYLIFDNKEDALRFQSVWRVASAQWLPGLERVDAMSEADSIKDAVSKGIKKLAEERNKVQIELPNASPITERSPRTGLAAVEHSNREASGRESLDLSTSILRNFKRKDGESLTQRFVDDNEIHFPNNFEKDAKDDKRFPLGRRQLVGLIHADGNGLGEILRLLNDACKEANDTTYETLYKTFSQGITTATIEATKVATKSQLVEYRNENNVIPARPLVLGGDDLSVIVRADLAIDFTNAFLKAFKESSKTQMAILKKAFEENNLSENAKKLPNYLTACAGIVFMKASQPFYRAYGLAEDLCKQAKNYSRSHKKSDDSTDKVEIIPSSIAFYKVNDSILEDAKTMYAQTQIADHGEQTYDLTLPAYLVDEHHEQLANIEDLLRLQQHLSKSSLNDTTLRELATLIHADIAQAKQVYRRWRNLAEKNEVNLSKQETKERKDFIQFENDLTKLIGGLQKDLPVSLVNGQKYHTVLGDLLSLITVSKEAGKSNKNSEVA</sequence>
<organism evidence="4 6">
    <name type="scientific">Faucicola atlantae</name>
    <dbReference type="NCBI Taxonomy" id="34059"/>
    <lineage>
        <taxon>Bacteria</taxon>
        <taxon>Pseudomonadati</taxon>
        <taxon>Pseudomonadota</taxon>
        <taxon>Gammaproteobacteria</taxon>
        <taxon>Moraxellales</taxon>
        <taxon>Moraxellaceae</taxon>
        <taxon>Faucicola</taxon>
    </lineage>
</organism>
<dbReference type="GO" id="GO:0000166">
    <property type="term" value="F:nucleotide binding"/>
    <property type="evidence" value="ECO:0007669"/>
    <property type="project" value="UniProtKB-KW"/>
</dbReference>
<dbReference type="InterPro" id="IPR043128">
    <property type="entry name" value="Rev_trsase/Diguanyl_cyclase"/>
</dbReference>
<dbReference type="RefSeq" id="WP_067056212.1">
    <property type="nucleotide sequence ID" value="NZ_LZNA01000042.1"/>
</dbReference>
<reference evidence="5 7" key="2">
    <citation type="submission" date="2018-06" db="EMBL/GenBank/DDBJ databases">
        <authorList>
            <consortium name="Pathogen Informatics"/>
            <person name="Doyle S."/>
        </authorList>
    </citation>
    <scope>NUCLEOTIDE SEQUENCE [LARGE SCALE GENOMIC DNA]</scope>
    <source>
        <strain evidence="5 7">NCTC11091</strain>
    </source>
</reference>
<protein>
    <submittedName>
        <fullName evidence="5">CRISPR-associated protein Cas10/Cmr2, subtype III-B</fullName>
    </submittedName>
</protein>
<keyword evidence="6" id="KW-1185">Reference proteome</keyword>
<evidence type="ECO:0000259" key="3">
    <source>
        <dbReference type="Pfam" id="PF22335"/>
    </source>
</evidence>
<dbReference type="EMBL" id="UGQA01000001">
    <property type="protein sequence ID" value="STY95110.1"/>
    <property type="molecule type" value="Genomic_DNA"/>
</dbReference>
<dbReference type="AlphaFoldDB" id="A0A1B8QD07"/>
<gene>
    <name evidence="4" type="ORF">A9306_09210</name>
    <name evidence="5" type="ORF">NCTC11091_00901</name>
</gene>
<dbReference type="Proteomes" id="UP000092616">
    <property type="component" value="Unassembled WGS sequence"/>
</dbReference>
<dbReference type="GO" id="GO:0051607">
    <property type="term" value="P:defense response to virus"/>
    <property type="evidence" value="ECO:0007669"/>
    <property type="project" value="UniProtKB-KW"/>
</dbReference>
<keyword evidence="1" id="KW-0547">Nucleotide-binding</keyword>
<evidence type="ECO:0000313" key="4">
    <source>
        <dbReference type="EMBL" id="OBX79169.1"/>
    </source>
</evidence>
<dbReference type="InterPro" id="IPR054767">
    <property type="entry name" value="Cas10-Cmr2_palm2"/>
</dbReference>
<feature type="domain" description="Cas10/Cmr2 second palm" evidence="3">
    <location>
        <begin position="210"/>
        <end position="372"/>
    </location>
</feature>
<dbReference type="EMBL" id="LZNA01000042">
    <property type="protein sequence ID" value="OBX79169.1"/>
    <property type="molecule type" value="Genomic_DNA"/>
</dbReference>
<reference evidence="4 6" key="1">
    <citation type="submission" date="2016-06" db="EMBL/GenBank/DDBJ databases">
        <title>Draft genome of Moraxella atlantae CCUG 59586.</title>
        <authorList>
            <person name="Salva-Serra F."/>
            <person name="Engstrom-Jakobsson H."/>
            <person name="Thorell K."/>
            <person name="Gonzales-Siles L."/>
            <person name="Karlsson R."/>
            <person name="Boulund F."/>
            <person name="Engstrand L."/>
            <person name="Kristiansson E."/>
            <person name="Moore E."/>
        </authorList>
    </citation>
    <scope>NUCLEOTIDE SEQUENCE [LARGE SCALE GENOMIC DNA]</scope>
    <source>
        <strain evidence="4 6">CCUG 59586</strain>
    </source>
</reference>
<dbReference type="Gene3D" id="3.30.70.270">
    <property type="match status" value="1"/>
</dbReference>
<name>A0A1B8QD07_9GAMM</name>
<dbReference type="Proteomes" id="UP000255193">
    <property type="component" value="Unassembled WGS sequence"/>
</dbReference>
<keyword evidence="2" id="KW-0051">Antiviral defense</keyword>
<evidence type="ECO:0000256" key="1">
    <source>
        <dbReference type="ARBA" id="ARBA00022741"/>
    </source>
</evidence>
<evidence type="ECO:0000313" key="5">
    <source>
        <dbReference type="EMBL" id="STY95110.1"/>
    </source>
</evidence>
<proteinExistence type="predicted"/>
<dbReference type="Pfam" id="PF22335">
    <property type="entry name" value="Cas10-Cmr2_palm2"/>
    <property type="match status" value="1"/>
</dbReference>